<dbReference type="NCBIfam" id="TIGR02436">
    <property type="entry name" value="four helix bundle protein"/>
    <property type="match status" value="1"/>
</dbReference>
<dbReference type="InterPro" id="IPR012657">
    <property type="entry name" value="23S_rRNA-intervening_sequence"/>
</dbReference>
<dbReference type="EMBL" id="PTJC01000006">
    <property type="protein sequence ID" value="PPK85210.1"/>
    <property type="molecule type" value="Genomic_DNA"/>
</dbReference>
<dbReference type="CDD" id="cd16377">
    <property type="entry name" value="23S_rRNA_IVP_like"/>
    <property type="match status" value="1"/>
</dbReference>
<evidence type="ECO:0000313" key="2">
    <source>
        <dbReference type="Proteomes" id="UP000237662"/>
    </source>
</evidence>
<sequence>MSLPHFTTWLAFIKGRRLAASVYRMSATFPREEKYSLTDQIRRSSRSVCANLAESFAKRRYPKHFIAKLTDAAGENYETMAWLAFALDHGYIRQADFEQYVTACSEVGKLLSYMQNHPDKFR</sequence>
<dbReference type="InterPro" id="IPR036583">
    <property type="entry name" value="23S_rRNA_IVS_sf"/>
</dbReference>
<dbReference type="Gene3D" id="1.20.1440.60">
    <property type="entry name" value="23S rRNA-intervening sequence"/>
    <property type="match status" value="1"/>
</dbReference>
<gene>
    <name evidence="1" type="ORF">CLV84_2102</name>
</gene>
<dbReference type="SUPFAM" id="SSF158446">
    <property type="entry name" value="IVS-encoded protein-like"/>
    <property type="match status" value="1"/>
</dbReference>
<dbReference type="RefSeq" id="WP_104419722.1">
    <property type="nucleotide sequence ID" value="NZ_PTJC01000006.1"/>
</dbReference>
<accession>A0A2S6I237</accession>
<dbReference type="AlphaFoldDB" id="A0A2S6I237"/>
<name>A0A2S6I237_9BACT</name>
<keyword evidence="2" id="KW-1185">Reference proteome</keyword>
<comment type="caution">
    <text evidence="1">The sequence shown here is derived from an EMBL/GenBank/DDBJ whole genome shotgun (WGS) entry which is preliminary data.</text>
</comment>
<dbReference type="PANTHER" id="PTHR38471">
    <property type="entry name" value="FOUR HELIX BUNDLE PROTEIN"/>
    <property type="match status" value="1"/>
</dbReference>
<dbReference type="Proteomes" id="UP000237662">
    <property type="component" value="Unassembled WGS sequence"/>
</dbReference>
<protein>
    <submittedName>
        <fullName evidence="1">Four helix bundle protein</fullName>
    </submittedName>
</protein>
<dbReference type="PANTHER" id="PTHR38471:SF2">
    <property type="entry name" value="FOUR HELIX BUNDLE PROTEIN"/>
    <property type="match status" value="1"/>
</dbReference>
<dbReference type="Pfam" id="PF05635">
    <property type="entry name" value="23S_rRNA_IVP"/>
    <property type="match status" value="1"/>
</dbReference>
<organism evidence="1 2">
    <name type="scientific">Neolewinella xylanilytica</name>
    <dbReference type="NCBI Taxonomy" id="1514080"/>
    <lineage>
        <taxon>Bacteria</taxon>
        <taxon>Pseudomonadati</taxon>
        <taxon>Bacteroidota</taxon>
        <taxon>Saprospiria</taxon>
        <taxon>Saprospirales</taxon>
        <taxon>Lewinellaceae</taxon>
        <taxon>Neolewinella</taxon>
    </lineage>
</organism>
<evidence type="ECO:0000313" key="1">
    <source>
        <dbReference type="EMBL" id="PPK85210.1"/>
    </source>
</evidence>
<reference evidence="1 2" key="1">
    <citation type="submission" date="2018-02" db="EMBL/GenBank/DDBJ databases">
        <title>Genomic Encyclopedia of Archaeal and Bacterial Type Strains, Phase II (KMG-II): from individual species to whole genera.</title>
        <authorList>
            <person name="Goeker M."/>
        </authorList>
    </citation>
    <scope>NUCLEOTIDE SEQUENCE [LARGE SCALE GENOMIC DNA]</scope>
    <source>
        <strain evidence="1 2">DSM 29526</strain>
    </source>
</reference>
<dbReference type="OrthoDB" id="9811959at2"/>
<proteinExistence type="predicted"/>